<organism evidence="1">
    <name type="scientific">Arundo donax</name>
    <name type="common">Giant reed</name>
    <name type="synonym">Donax arundinaceus</name>
    <dbReference type="NCBI Taxonomy" id="35708"/>
    <lineage>
        <taxon>Eukaryota</taxon>
        <taxon>Viridiplantae</taxon>
        <taxon>Streptophyta</taxon>
        <taxon>Embryophyta</taxon>
        <taxon>Tracheophyta</taxon>
        <taxon>Spermatophyta</taxon>
        <taxon>Magnoliopsida</taxon>
        <taxon>Liliopsida</taxon>
        <taxon>Poales</taxon>
        <taxon>Poaceae</taxon>
        <taxon>PACMAD clade</taxon>
        <taxon>Arundinoideae</taxon>
        <taxon>Arundineae</taxon>
        <taxon>Arundo</taxon>
    </lineage>
</organism>
<reference evidence="1" key="1">
    <citation type="submission" date="2014-09" db="EMBL/GenBank/DDBJ databases">
        <authorList>
            <person name="Magalhaes I.L.F."/>
            <person name="Oliveira U."/>
            <person name="Santos F.R."/>
            <person name="Vidigal T.H.D.A."/>
            <person name="Brescovit A.D."/>
            <person name="Santos A.J."/>
        </authorList>
    </citation>
    <scope>NUCLEOTIDE SEQUENCE</scope>
    <source>
        <tissue evidence="1">Shoot tissue taken approximately 20 cm above the soil surface</tissue>
    </source>
</reference>
<proteinExistence type="predicted"/>
<evidence type="ECO:0000313" key="1">
    <source>
        <dbReference type="EMBL" id="JAD47827.1"/>
    </source>
</evidence>
<reference evidence="1" key="2">
    <citation type="journal article" date="2015" name="Data Brief">
        <title>Shoot transcriptome of the giant reed, Arundo donax.</title>
        <authorList>
            <person name="Barrero R.A."/>
            <person name="Guerrero F.D."/>
            <person name="Moolhuijzen P."/>
            <person name="Goolsby J.A."/>
            <person name="Tidwell J."/>
            <person name="Bellgard S.E."/>
            <person name="Bellgard M.I."/>
        </authorList>
    </citation>
    <scope>NUCLEOTIDE SEQUENCE</scope>
    <source>
        <tissue evidence="1">Shoot tissue taken approximately 20 cm above the soil surface</tissue>
    </source>
</reference>
<dbReference type="AlphaFoldDB" id="A0A0A9AL54"/>
<accession>A0A0A9AL54</accession>
<sequence>MFMILVINDNIINGTNTIV</sequence>
<dbReference type="EMBL" id="GBRH01250068">
    <property type="protein sequence ID" value="JAD47827.1"/>
    <property type="molecule type" value="Transcribed_RNA"/>
</dbReference>
<name>A0A0A9AL54_ARUDO</name>
<protein>
    <submittedName>
        <fullName evidence="1">Uncharacterized protein</fullName>
    </submittedName>
</protein>